<dbReference type="PANTHER" id="PTHR40254">
    <property type="entry name" value="BLR0577 PROTEIN"/>
    <property type="match status" value="1"/>
</dbReference>
<dbReference type="Proteomes" id="UP000274327">
    <property type="component" value="Unassembled WGS sequence"/>
</dbReference>
<name>A0A426SN83_9MICO</name>
<accession>A0A426SN83</accession>
<dbReference type="EMBL" id="QOCI01000002">
    <property type="protein sequence ID" value="RRR19547.1"/>
    <property type="molecule type" value="Genomic_DNA"/>
</dbReference>
<dbReference type="InterPro" id="IPR038732">
    <property type="entry name" value="HpyO/CreE_NAD-binding"/>
</dbReference>
<dbReference type="Pfam" id="PF13454">
    <property type="entry name" value="NAD_binding_9"/>
    <property type="match status" value="1"/>
</dbReference>
<dbReference type="RefSeq" id="WP_126985286.1">
    <property type="nucleotide sequence ID" value="NZ_ML133852.1"/>
</dbReference>
<evidence type="ECO:0000313" key="2">
    <source>
        <dbReference type="EMBL" id="RRR19547.1"/>
    </source>
</evidence>
<proteinExistence type="predicted"/>
<sequence>MSPEHFDAVIVGGGPRGVATVLRLAARVRAEGAAPLRVALLDALAIGPGATWRLDQPAAYLNNTQADATTVHPDDSTRMSGPPAPGPDLVDWARRVRAEGAHPAGDWVVEEASALTGATFPTRRLQGVYYRDQLEAAAETGAVVLTEVLGRAVDLEGMGAERTVVLEDGRRLSAPAVVLAQGMVQGRRSREVEELAGFAARHGLRYVEPGMPAERDFTGLPAGQDVLVRGLGANLFDVLGQLAEEWGGEFEPVEGDLHGRLRYLPSGREPRLLVGSRRGVPYRSKPEGGRSVRPFVPRWASPEWFTALAARGGIDFADEVWPVLGREFARVYLEALGELRPQAVGGDWLAGLEAASTVEEIDAVLEASIGEEEWTWALEELHRPTRGEEVGPDGWARLVRRLIRDELGSMSDPWRHPRAAVNGAMGALRREVGRLTARGAFTGVSLARDVLGWFDGDSLALASGPPAERVRLVLALLEAGVVELLGPGTAVEADEDAGLFRASSAVTGREVSSEVLLETRMSKGKVPDTDDPLLRALLDSGRARIHTVDGVETHSMEATGAEIAEDAEGGHNLVSADGEVDPAVVVLGIPAQSTQPGSAIGAAPGVPSPLLAGADVAARQVIARARVSARL</sequence>
<dbReference type="InterPro" id="IPR052189">
    <property type="entry name" value="L-asp_N-monooxygenase_NS-form"/>
</dbReference>
<evidence type="ECO:0000259" key="1">
    <source>
        <dbReference type="Pfam" id="PF13454"/>
    </source>
</evidence>
<dbReference type="SUPFAM" id="SSF51905">
    <property type="entry name" value="FAD/NAD(P)-binding domain"/>
    <property type="match status" value="1"/>
</dbReference>
<reference evidence="2 3" key="1">
    <citation type="submission" date="2018-07" db="EMBL/GenBank/DDBJ databases">
        <title>Brachybacteriurn paraconglorneratum KCTC 9916.</title>
        <authorList>
            <person name="Li Y."/>
        </authorList>
    </citation>
    <scope>NUCLEOTIDE SEQUENCE [LARGE SCALE GENOMIC DNA]</scope>
    <source>
        <strain evidence="2 3">KCTC 9916</strain>
    </source>
</reference>
<dbReference type="Gene3D" id="3.50.50.60">
    <property type="entry name" value="FAD/NAD(P)-binding domain"/>
    <property type="match status" value="1"/>
</dbReference>
<evidence type="ECO:0000313" key="3">
    <source>
        <dbReference type="Proteomes" id="UP000274327"/>
    </source>
</evidence>
<dbReference type="PANTHER" id="PTHR40254:SF1">
    <property type="entry name" value="BLR0577 PROTEIN"/>
    <property type="match status" value="1"/>
</dbReference>
<dbReference type="InterPro" id="IPR036188">
    <property type="entry name" value="FAD/NAD-bd_sf"/>
</dbReference>
<feature type="domain" description="FAD-dependent urate hydroxylase HpyO/Asp monooxygenase CreE-like FAD/NAD(P)-binding" evidence="1">
    <location>
        <begin position="9"/>
        <end position="183"/>
    </location>
</feature>
<organism evidence="2 3">
    <name type="scientific">Brachybacterium paraconglomeratum</name>
    <dbReference type="NCBI Taxonomy" id="173362"/>
    <lineage>
        <taxon>Bacteria</taxon>
        <taxon>Bacillati</taxon>
        <taxon>Actinomycetota</taxon>
        <taxon>Actinomycetes</taxon>
        <taxon>Micrococcales</taxon>
        <taxon>Dermabacteraceae</taxon>
        <taxon>Brachybacterium</taxon>
    </lineage>
</organism>
<gene>
    <name evidence="2" type="ORF">DS079_04625</name>
</gene>
<dbReference type="GeneID" id="78120316"/>
<keyword evidence="3" id="KW-1185">Reference proteome</keyword>
<dbReference type="AlphaFoldDB" id="A0A426SN83"/>
<protein>
    <recommendedName>
        <fullName evidence="1">FAD-dependent urate hydroxylase HpyO/Asp monooxygenase CreE-like FAD/NAD(P)-binding domain-containing protein</fullName>
    </recommendedName>
</protein>
<comment type="caution">
    <text evidence="2">The sequence shown here is derived from an EMBL/GenBank/DDBJ whole genome shotgun (WGS) entry which is preliminary data.</text>
</comment>